<sequence length="281" mass="30360">MVASQEPGSTAPAPWRSLFLEHIGTMKLPTFVLSTLHPARTSGDSVAAAHPRARTCVFRGLWAELPPAGDRNPAPRNPPLYASDLPAFTTDARMQKAPEIAGSGGGGPVEAVFWAPGAQTQWRVRGAAWVLGPDADGEGDEAARAALLARMRRRSASAGEAGGKEEEEERHWSWAREVTGHFGNLAPGMRGSFRNPPPGTPRNVPPGEGEGLGQKVEDLEDPLARENFRVVVIVPEEVDQVDLSDPEDVRRYLYTYVGPAGKVLHDGAEIVGEWEKVELWP</sequence>
<dbReference type="Proteomes" id="UP001174694">
    <property type="component" value="Unassembled WGS sequence"/>
</dbReference>
<evidence type="ECO:0000259" key="2">
    <source>
        <dbReference type="Pfam" id="PF12766"/>
    </source>
</evidence>
<comment type="caution">
    <text evidence="3">The sequence shown here is derived from an EMBL/GenBank/DDBJ whole genome shotgun (WGS) entry which is preliminary data.</text>
</comment>
<organism evidence="3 4">
    <name type="scientific">Pleurostoma richardsiae</name>
    <dbReference type="NCBI Taxonomy" id="41990"/>
    <lineage>
        <taxon>Eukaryota</taxon>
        <taxon>Fungi</taxon>
        <taxon>Dikarya</taxon>
        <taxon>Ascomycota</taxon>
        <taxon>Pezizomycotina</taxon>
        <taxon>Sordariomycetes</taxon>
        <taxon>Sordariomycetidae</taxon>
        <taxon>Calosphaeriales</taxon>
        <taxon>Pleurostomataceae</taxon>
        <taxon>Pleurostoma</taxon>
    </lineage>
</organism>
<dbReference type="PANTHER" id="PTHR28243">
    <property type="entry name" value="AGL049CP"/>
    <property type="match status" value="1"/>
</dbReference>
<gene>
    <name evidence="3" type="ORF">NKR23_g9241</name>
</gene>
<dbReference type="Pfam" id="PF12766">
    <property type="entry name" value="Pyridox_oxase_2"/>
    <property type="match status" value="1"/>
</dbReference>
<feature type="domain" description="Pyridoxamine 5'-phosphate oxidase Alr4036 family FMN-binding" evidence="2">
    <location>
        <begin position="13"/>
        <end position="131"/>
    </location>
</feature>
<dbReference type="PANTHER" id="PTHR28243:SF1">
    <property type="entry name" value="PYRIDOXAMINE 5'-PHOSPHATE OXIDASE ALR4036 FAMILY FMN-BINDING DOMAIN-CONTAINING PROTEIN"/>
    <property type="match status" value="1"/>
</dbReference>
<reference evidence="3" key="1">
    <citation type="submission" date="2022-07" db="EMBL/GenBank/DDBJ databases">
        <title>Fungi with potential for degradation of polypropylene.</title>
        <authorList>
            <person name="Gostincar C."/>
        </authorList>
    </citation>
    <scope>NUCLEOTIDE SEQUENCE</scope>
    <source>
        <strain evidence="3">EXF-13308</strain>
    </source>
</reference>
<dbReference type="GO" id="GO:0010181">
    <property type="term" value="F:FMN binding"/>
    <property type="evidence" value="ECO:0007669"/>
    <property type="project" value="InterPro"/>
</dbReference>
<evidence type="ECO:0000313" key="4">
    <source>
        <dbReference type="Proteomes" id="UP001174694"/>
    </source>
</evidence>
<keyword evidence="4" id="KW-1185">Reference proteome</keyword>
<dbReference type="SUPFAM" id="SSF50475">
    <property type="entry name" value="FMN-binding split barrel"/>
    <property type="match status" value="1"/>
</dbReference>
<dbReference type="EMBL" id="JANBVO010000035">
    <property type="protein sequence ID" value="KAJ9137232.1"/>
    <property type="molecule type" value="Genomic_DNA"/>
</dbReference>
<evidence type="ECO:0000256" key="1">
    <source>
        <dbReference type="SAM" id="MobiDB-lite"/>
    </source>
</evidence>
<feature type="region of interest" description="Disordered" evidence="1">
    <location>
        <begin position="185"/>
        <end position="211"/>
    </location>
</feature>
<protein>
    <submittedName>
        <fullName evidence="3">Zn 2cys6 transcription factor</fullName>
    </submittedName>
</protein>
<dbReference type="InterPro" id="IPR012349">
    <property type="entry name" value="Split_barrel_FMN-bd"/>
</dbReference>
<dbReference type="Gene3D" id="2.30.110.10">
    <property type="entry name" value="Electron Transport, Fmn-binding Protein, Chain A"/>
    <property type="match status" value="1"/>
</dbReference>
<dbReference type="InterPro" id="IPR024624">
    <property type="entry name" value="Pyridox_Oxase_Alr4036_FMN-bd"/>
</dbReference>
<feature type="compositionally biased region" description="Pro residues" evidence="1">
    <location>
        <begin position="195"/>
        <end position="204"/>
    </location>
</feature>
<evidence type="ECO:0000313" key="3">
    <source>
        <dbReference type="EMBL" id="KAJ9137232.1"/>
    </source>
</evidence>
<proteinExistence type="predicted"/>
<dbReference type="AlphaFoldDB" id="A0AA38R768"/>
<name>A0AA38R768_9PEZI</name>
<accession>A0AA38R768</accession>